<dbReference type="RefSeq" id="WP_353293617.1">
    <property type="nucleotide sequence ID" value="NZ_BAABWH010000002.1"/>
</dbReference>
<dbReference type="EMBL" id="BAABWH010000002">
    <property type="protein sequence ID" value="GAA6144673.1"/>
    <property type="molecule type" value="Genomic_DNA"/>
</dbReference>
<gene>
    <name evidence="1" type="ORF">NBRC116585_07900</name>
</gene>
<sequence>MSKQRELNLPFPAIELPDRFSDFIVYVDGSGDHSLQSINPEYPVFVLAFCVFYKNHYSQKVVPALQELKFDFFGHDLVILHEHEIRKQKGDFAVLASRAPKEGFIGRLTNIIDDSNFILISCVIDKNRIRESDAESNSYHIALRYCLESLYQLVSEKGQQDLETHVVVERRGKREDNELELEFRRICDGENRFRQDLPFKLRMASKASNSAGVQLADLVARPIGRHVLNPDQENRAFDVLKAKFFCEGGRNCVGSDYEDWGLKRFPGP</sequence>
<accession>A0ABP9ZX18</accession>
<reference evidence="1 2" key="1">
    <citation type="submission" date="2024-04" db="EMBL/GenBank/DDBJ databases">
        <title>Draft genome sequence of Thalassolituus maritimus NBRC 116585.</title>
        <authorList>
            <person name="Miyakawa T."/>
            <person name="Kusuya Y."/>
            <person name="Miura T."/>
        </authorList>
    </citation>
    <scope>NUCLEOTIDE SEQUENCE [LARGE SCALE GENOMIC DNA]</scope>
    <source>
        <strain evidence="1 2">5NW40-0001</strain>
    </source>
</reference>
<organism evidence="1 2">
    <name type="scientific">Thalassolituus maritimus</name>
    <dbReference type="NCBI Taxonomy" id="484498"/>
    <lineage>
        <taxon>Bacteria</taxon>
        <taxon>Pseudomonadati</taxon>
        <taxon>Pseudomonadota</taxon>
        <taxon>Gammaproteobacteria</taxon>
        <taxon>Oceanospirillales</taxon>
        <taxon>Oceanospirillaceae</taxon>
        <taxon>Thalassolituus</taxon>
    </lineage>
</organism>
<dbReference type="InterPro" id="IPR024524">
    <property type="entry name" value="DUF3800"/>
</dbReference>
<comment type="caution">
    <text evidence="1">The sequence shown here is derived from an EMBL/GenBank/DDBJ whole genome shotgun (WGS) entry which is preliminary data.</text>
</comment>
<dbReference type="Proteomes" id="UP001481413">
    <property type="component" value="Unassembled WGS sequence"/>
</dbReference>
<name>A0ABP9ZX18_9GAMM</name>
<evidence type="ECO:0000313" key="2">
    <source>
        <dbReference type="Proteomes" id="UP001481413"/>
    </source>
</evidence>
<protein>
    <submittedName>
        <fullName evidence="1">DUF3800 domain-containing protein</fullName>
    </submittedName>
</protein>
<proteinExistence type="predicted"/>
<evidence type="ECO:0000313" key="1">
    <source>
        <dbReference type="EMBL" id="GAA6144673.1"/>
    </source>
</evidence>
<keyword evidence="2" id="KW-1185">Reference proteome</keyword>
<dbReference type="Pfam" id="PF12686">
    <property type="entry name" value="DUF3800"/>
    <property type="match status" value="1"/>
</dbReference>